<evidence type="ECO:0000256" key="2">
    <source>
        <dbReference type="ARBA" id="ARBA00023002"/>
    </source>
</evidence>
<dbReference type="GO" id="GO:0003863">
    <property type="term" value="F:branched-chain 2-oxo acid dehydrogenase activity"/>
    <property type="evidence" value="ECO:0007669"/>
    <property type="project" value="UniProtKB-EC"/>
</dbReference>
<evidence type="ECO:0000313" key="5">
    <source>
        <dbReference type="Proteomes" id="UP000255389"/>
    </source>
</evidence>
<dbReference type="Proteomes" id="UP000255389">
    <property type="component" value="Unassembled WGS sequence"/>
</dbReference>
<dbReference type="InterPro" id="IPR009014">
    <property type="entry name" value="Transketo_C/PFOR_II"/>
</dbReference>
<dbReference type="InterPro" id="IPR033248">
    <property type="entry name" value="Transketolase_C"/>
</dbReference>
<dbReference type="EMBL" id="UGQY01000001">
    <property type="protein sequence ID" value="STZ73394.1"/>
    <property type="molecule type" value="Genomic_DNA"/>
</dbReference>
<organism evidence="4 5">
    <name type="scientific">Mycolicibacterium fortuitum</name>
    <name type="common">Mycobacterium fortuitum</name>
    <dbReference type="NCBI Taxonomy" id="1766"/>
    <lineage>
        <taxon>Bacteria</taxon>
        <taxon>Bacillati</taxon>
        <taxon>Actinomycetota</taxon>
        <taxon>Actinomycetes</taxon>
        <taxon>Mycobacteriales</taxon>
        <taxon>Mycobacteriaceae</taxon>
        <taxon>Mycolicibacterium</taxon>
    </lineage>
</organism>
<dbReference type="GO" id="GO:0007584">
    <property type="term" value="P:response to nutrient"/>
    <property type="evidence" value="ECO:0007669"/>
    <property type="project" value="TreeGrafter"/>
</dbReference>
<dbReference type="AlphaFoldDB" id="A0A378U7M8"/>
<protein>
    <submittedName>
        <fullName evidence="4">Branched-chain alpha-keto acid dehydrogenase E1 component</fullName>
        <ecNumber evidence="4">1.2.4.1</ecNumber>
        <ecNumber evidence="4">1.2.4.4</ecNumber>
    </submittedName>
</protein>
<gene>
    <name evidence="4" type="primary">pdhB_1</name>
    <name evidence="4" type="ORF">NCTC1542_00937</name>
</gene>
<dbReference type="Pfam" id="PF02780">
    <property type="entry name" value="Transketolase_C"/>
    <property type="match status" value="1"/>
</dbReference>
<sequence length="133" mass="13963">MPIGAARTYGDGADLTILTFGNGVWMSLRVARRLAQAGIGARVVDLRWLSPLPVEDMLREADATGRVLIVDETRRTGGVGEGVLAELLDHGFTGAVQRVASADSFIPLGDAALHVLLSEDTVEAAAVKLVGAR</sequence>
<name>A0A378U7M8_MYCFO</name>
<dbReference type="GO" id="GO:0009083">
    <property type="term" value="P:branched-chain amino acid catabolic process"/>
    <property type="evidence" value="ECO:0007669"/>
    <property type="project" value="TreeGrafter"/>
</dbReference>
<comment type="cofactor">
    <cofactor evidence="1">
        <name>thiamine diphosphate</name>
        <dbReference type="ChEBI" id="CHEBI:58937"/>
    </cofactor>
</comment>
<feature type="domain" description="Transketolase C-terminal" evidence="3">
    <location>
        <begin position="5"/>
        <end position="110"/>
    </location>
</feature>
<dbReference type="PANTHER" id="PTHR42980:SF1">
    <property type="entry name" value="2-OXOISOVALERATE DEHYDROGENASE SUBUNIT BETA, MITOCHONDRIAL"/>
    <property type="match status" value="1"/>
</dbReference>
<accession>A0A378U7M8</accession>
<dbReference type="EC" id="1.2.4.1" evidence="4"/>
<dbReference type="PANTHER" id="PTHR42980">
    <property type="entry name" value="2-OXOISOVALERATE DEHYDROGENASE SUBUNIT BETA-RELATED"/>
    <property type="match status" value="1"/>
</dbReference>
<proteinExistence type="predicted"/>
<dbReference type="Gene3D" id="3.40.50.920">
    <property type="match status" value="1"/>
</dbReference>
<dbReference type="GO" id="GO:0004739">
    <property type="term" value="F:pyruvate dehydrogenase (acetyl-transferring) activity"/>
    <property type="evidence" value="ECO:0007669"/>
    <property type="project" value="UniProtKB-EC"/>
</dbReference>
<dbReference type="SUPFAM" id="SSF52922">
    <property type="entry name" value="TK C-terminal domain-like"/>
    <property type="match status" value="1"/>
</dbReference>
<evidence type="ECO:0000313" key="4">
    <source>
        <dbReference type="EMBL" id="STZ73394.1"/>
    </source>
</evidence>
<keyword evidence="2 4" id="KW-0560">Oxidoreductase</keyword>
<evidence type="ECO:0000259" key="3">
    <source>
        <dbReference type="Pfam" id="PF02780"/>
    </source>
</evidence>
<evidence type="ECO:0000256" key="1">
    <source>
        <dbReference type="ARBA" id="ARBA00001964"/>
    </source>
</evidence>
<dbReference type="EC" id="1.2.4.4" evidence="4"/>
<reference evidence="4 5" key="1">
    <citation type="submission" date="2018-06" db="EMBL/GenBank/DDBJ databases">
        <authorList>
            <consortium name="Pathogen Informatics"/>
            <person name="Doyle S."/>
        </authorList>
    </citation>
    <scope>NUCLEOTIDE SEQUENCE [LARGE SCALE GENOMIC DNA]</scope>
    <source>
        <strain evidence="4 5">NCTC1542</strain>
    </source>
</reference>